<feature type="signal peptide" evidence="1">
    <location>
        <begin position="1"/>
        <end position="18"/>
    </location>
</feature>
<feature type="chain" id="PRO_5021895988" description="PEP-CTERM protein-sorting domain-containing protein" evidence="1">
    <location>
        <begin position="19"/>
        <end position="521"/>
    </location>
</feature>
<keyword evidence="1" id="KW-0732">Signal</keyword>
<evidence type="ECO:0000256" key="1">
    <source>
        <dbReference type="SAM" id="SignalP"/>
    </source>
</evidence>
<protein>
    <recommendedName>
        <fullName evidence="4">PEP-CTERM protein-sorting domain-containing protein</fullName>
    </recommendedName>
</protein>
<dbReference type="AlphaFoldDB" id="A0A518DFH7"/>
<name>A0A518DFH7_9BACT</name>
<dbReference type="RefSeq" id="WP_145288308.1">
    <property type="nucleotide sequence ID" value="NZ_CP036291.1"/>
</dbReference>
<evidence type="ECO:0008006" key="4">
    <source>
        <dbReference type="Google" id="ProtNLM"/>
    </source>
</evidence>
<reference evidence="2 3" key="1">
    <citation type="submission" date="2019-02" db="EMBL/GenBank/DDBJ databases">
        <title>Deep-cultivation of Planctomycetes and their phenomic and genomic characterization uncovers novel biology.</title>
        <authorList>
            <person name="Wiegand S."/>
            <person name="Jogler M."/>
            <person name="Boedeker C."/>
            <person name="Pinto D."/>
            <person name="Vollmers J."/>
            <person name="Rivas-Marin E."/>
            <person name="Kohn T."/>
            <person name="Peeters S.H."/>
            <person name="Heuer A."/>
            <person name="Rast P."/>
            <person name="Oberbeckmann S."/>
            <person name="Bunk B."/>
            <person name="Jeske O."/>
            <person name="Meyerdierks A."/>
            <person name="Storesund J.E."/>
            <person name="Kallscheuer N."/>
            <person name="Luecker S."/>
            <person name="Lage O.M."/>
            <person name="Pohl T."/>
            <person name="Merkel B.J."/>
            <person name="Hornburger P."/>
            <person name="Mueller R.-W."/>
            <person name="Bruemmer F."/>
            <person name="Labrenz M."/>
            <person name="Spormann A.M."/>
            <person name="Op den Camp H."/>
            <person name="Overmann J."/>
            <person name="Amann R."/>
            <person name="Jetten M.S.M."/>
            <person name="Mascher T."/>
            <person name="Medema M.H."/>
            <person name="Devos D.P."/>
            <person name="Kaster A.-K."/>
            <person name="Ovreas L."/>
            <person name="Rohde M."/>
            <person name="Galperin M.Y."/>
            <person name="Jogler C."/>
        </authorList>
    </citation>
    <scope>NUCLEOTIDE SEQUENCE [LARGE SCALE GENOMIC DNA]</scope>
    <source>
        <strain evidence="2 3">Pla175</strain>
    </source>
</reference>
<organism evidence="2 3">
    <name type="scientific">Pirellulimonas nuda</name>
    <dbReference type="NCBI Taxonomy" id="2528009"/>
    <lineage>
        <taxon>Bacteria</taxon>
        <taxon>Pseudomonadati</taxon>
        <taxon>Planctomycetota</taxon>
        <taxon>Planctomycetia</taxon>
        <taxon>Pirellulales</taxon>
        <taxon>Lacipirellulaceae</taxon>
        <taxon>Pirellulimonas</taxon>
    </lineage>
</organism>
<dbReference type="KEGG" id="pnd:Pla175_36370"/>
<dbReference type="Proteomes" id="UP000317429">
    <property type="component" value="Chromosome"/>
</dbReference>
<dbReference type="EMBL" id="CP036291">
    <property type="protein sequence ID" value="QDU90235.1"/>
    <property type="molecule type" value="Genomic_DNA"/>
</dbReference>
<evidence type="ECO:0000313" key="2">
    <source>
        <dbReference type="EMBL" id="QDU90235.1"/>
    </source>
</evidence>
<proteinExistence type="predicted"/>
<keyword evidence="3" id="KW-1185">Reference proteome</keyword>
<accession>A0A518DFH7</accession>
<sequence length="521" mass="52412" precursor="true">MTGKLSLLIVLAAAPALAQPTVDGSLTGDTSFYGSALATQDTRTGFGDANNPDAIIAGGGSELDGVFARISGDRLYVMVTGNLEDNFNKLNVFIDSGTSAGVNQLNGAALPAGLDGFCCGGFAPPNGNNTTGTGALQRMNGLAFDSGFTADRLLIITNGGETVNPGKVDSPGTPGEAGFWAVSASWADLTDGTAGRVGGLGMQLAPGGAPRVLRDAGGAASGDYNNDGTVNAADYTLWRDSVGTTNVLQNDPTGGTIGQAQYDTWKANFGQTGAGAGTLGDYPFKPSGNPGNTADLTSAFTLTGLGQGELIDRTYALGAGGCTSDAGVDCSAREFEFALNVDPAEVGLVDPAMNNSSSHRNFNNFVDLRLGFNNSNTGGVTGSGDDFALTEIDTPADVNTGIEFSVPLSQLGTLGSEVRLAIMIGGGNHDFLSNQVLGEGGGVIRFLELMDPGTTAGNIGGLFFGASPLGSFVDLPGNQFVRVAVPGAGVAAAGVPEPSALTLLCLLGAAAGVGRLRRAVA</sequence>
<dbReference type="OrthoDB" id="257141at2"/>
<evidence type="ECO:0000313" key="3">
    <source>
        <dbReference type="Proteomes" id="UP000317429"/>
    </source>
</evidence>
<gene>
    <name evidence="2" type="ORF">Pla175_36370</name>
</gene>